<evidence type="ECO:0000256" key="5">
    <source>
        <dbReference type="ARBA" id="ARBA00022588"/>
    </source>
</evidence>
<evidence type="ECO:0000313" key="10">
    <source>
        <dbReference type="EMBL" id="KAF2900124.1"/>
    </source>
</evidence>
<reference evidence="10" key="1">
    <citation type="submission" date="2019-08" db="EMBL/GenBank/DDBJ databases">
        <title>The genome of the North American firefly Photinus pyralis.</title>
        <authorList>
            <consortium name="Photinus pyralis genome working group"/>
            <person name="Fallon T.R."/>
            <person name="Sander Lower S.E."/>
            <person name="Weng J.-K."/>
        </authorList>
    </citation>
    <scope>NUCLEOTIDE SEQUENCE</scope>
    <source>
        <strain evidence="10">TRF0915ILg1</strain>
        <tissue evidence="10">Whole body</tissue>
    </source>
</reference>
<feature type="domain" description="Attacin C-terminal" evidence="9">
    <location>
        <begin position="67"/>
        <end position="167"/>
    </location>
</feature>
<protein>
    <recommendedName>
        <fullName evidence="9">Attacin C-terminal domain-containing protein</fullName>
    </recommendedName>
</protein>
<keyword evidence="11" id="KW-1185">Reference proteome</keyword>
<keyword evidence="5" id="KW-0399">Innate immunity</keyword>
<dbReference type="Proteomes" id="UP000801492">
    <property type="component" value="Unassembled WGS sequence"/>
</dbReference>
<dbReference type="InterPro" id="IPR005521">
    <property type="entry name" value="Attacin_C"/>
</dbReference>
<organism evidence="10 11">
    <name type="scientific">Ignelater luminosus</name>
    <name type="common">Cucubano</name>
    <name type="synonym">Pyrophorus luminosus</name>
    <dbReference type="NCBI Taxonomy" id="2038154"/>
    <lineage>
        <taxon>Eukaryota</taxon>
        <taxon>Metazoa</taxon>
        <taxon>Ecdysozoa</taxon>
        <taxon>Arthropoda</taxon>
        <taxon>Hexapoda</taxon>
        <taxon>Insecta</taxon>
        <taxon>Pterygota</taxon>
        <taxon>Neoptera</taxon>
        <taxon>Endopterygota</taxon>
        <taxon>Coleoptera</taxon>
        <taxon>Polyphaga</taxon>
        <taxon>Elateriformia</taxon>
        <taxon>Elateroidea</taxon>
        <taxon>Elateridae</taxon>
        <taxon>Agrypninae</taxon>
        <taxon>Pyrophorini</taxon>
        <taxon>Ignelater</taxon>
    </lineage>
</organism>
<dbReference type="OrthoDB" id="10442546at2759"/>
<sequence length="177" mass="18403">MNSFADTTRNPDRSVRKRVGFSNSFSSGSITQTVDHKGFAKSTILDGSAGIISNGTGISGNLQHQMGMGGAASVKAQVGIVNTPDHQVTAWTQHQRMLNKNLRVVGPPVNSVGVNYQNSSGAEAFISSSKMPGFPSVGTVGGSIPLYSGNQGNTQLNLGAQSNFTSGISPNHYVGFS</sequence>
<dbReference type="Pfam" id="PF03769">
    <property type="entry name" value="Attacin_C"/>
    <property type="match status" value="1"/>
</dbReference>
<evidence type="ECO:0000256" key="8">
    <source>
        <dbReference type="SAM" id="MobiDB-lite"/>
    </source>
</evidence>
<feature type="non-terminal residue" evidence="10">
    <location>
        <position position="1"/>
    </location>
</feature>
<dbReference type="EMBL" id="VTPC01002363">
    <property type="protein sequence ID" value="KAF2900124.1"/>
    <property type="molecule type" value="Genomic_DNA"/>
</dbReference>
<evidence type="ECO:0000256" key="3">
    <source>
        <dbReference type="ARBA" id="ARBA00022525"/>
    </source>
</evidence>
<evidence type="ECO:0000313" key="11">
    <source>
        <dbReference type="Proteomes" id="UP000801492"/>
    </source>
</evidence>
<comment type="caution">
    <text evidence="10">The sequence shown here is derived from an EMBL/GenBank/DDBJ whole genome shotgun (WGS) entry which is preliminary data.</text>
</comment>
<keyword evidence="6" id="KW-0391">Immunity</keyword>
<evidence type="ECO:0000256" key="1">
    <source>
        <dbReference type="ARBA" id="ARBA00004613"/>
    </source>
</evidence>
<evidence type="ECO:0000256" key="4">
    <source>
        <dbReference type="ARBA" id="ARBA00022529"/>
    </source>
</evidence>
<gene>
    <name evidence="10" type="ORF">ILUMI_06061</name>
</gene>
<keyword evidence="4" id="KW-0929">Antimicrobial</keyword>
<keyword evidence="3" id="KW-0964">Secreted</keyword>
<feature type="region of interest" description="Disordered" evidence="8">
    <location>
        <begin position="1"/>
        <end position="22"/>
    </location>
</feature>
<evidence type="ECO:0000256" key="2">
    <source>
        <dbReference type="ARBA" id="ARBA00007550"/>
    </source>
</evidence>
<accession>A0A8K0D999</accession>
<comment type="subcellular location">
    <subcellularLocation>
        <location evidence="1">Secreted</location>
    </subcellularLocation>
</comment>
<evidence type="ECO:0000256" key="6">
    <source>
        <dbReference type="ARBA" id="ARBA00022859"/>
    </source>
</evidence>
<comment type="similarity">
    <text evidence="2">Belongs to the attacin/sarcotoxin-2 family.</text>
</comment>
<proteinExistence type="inferred from homology"/>
<dbReference type="AlphaFoldDB" id="A0A8K0D999"/>
<keyword evidence="7" id="KW-0044">Antibiotic</keyword>
<dbReference type="GO" id="GO:0005576">
    <property type="term" value="C:extracellular region"/>
    <property type="evidence" value="ECO:0007669"/>
    <property type="project" value="UniProtKB-SubCell"/>
</dbReference>
<name>A0A8K0D999_IGNLU</name>
<dbReference type="GO" id="GO:0042742">
    <property type="term" value="P:defense response to bacterium"/>
    <property type="evidence" value="ECO:0007669"/>
    <property type="project" value="UniProtKB-KW"/>
</dbReference>
<evidence type="ECO:0000259" key="9">
    <source>
        <dbReference type="Pfam" id="PF03769"/>
    </source>
</evidence>
<dbReference type="GO" id="GO:0045087">
    <property type="term" value="P:innate immune response"/>
    <property type="evidence" value="ECO:0007669"/>
    <property type="project" value="UniProtKB-KW"/>
</dbReference>
<evidence type="ECO:0000256" key="7">
    <source>
        <dbReference type="ARBA" id="ARBA00023022"/>
    </source>
</evidence>